<dbReference type="AlphaFoldDB" id="A0A6M0RT93"/>
<dbReference type="RefSeq" id="WP_163659455.1">
    <property type="nucleotide sequence ID" value="NZ_QXHD01000004.1"/>
</dbReference>
<reference evidence="1 2" key="1">
    <citation type="journal article" date="2020" name="Microb. Ecol.">
        <title>Ecogenomics of the Marine Benthic Filamentous Cyanobacterium Adonisia.</title>
        <authorList>
            <person name="Walter J.M."/>
            <person name="Coutinho F.H."/>
            <person name="Leomil L."/>
            <person name="Hargreaves P.I."/>
            <person name="Campeao M.E."/>
            <person name="Vieira V.V."/>
            <person name="Silva B.S."/>
            <person name="Fistarol G.O."/>
            <person name="Salomon P.S."/>
            <person name="Sawabe T."/>
            <person name="Mino S."/>
            <person name="Hosokawa M."/>
            <person name="Miyashita H."/>
            <person name="Maruyama F."/>
            <person name="van Verk M.C."/>
            <person name="Dutilh B.E."/>
            <person name="Thompson C.C."/>
            <person name="Thompson F.L."/>
        </authorList>
    </citation>
    <scope>NUCLEOTIDE SEQUENCE [LARGE SCALE GENOMIC DNA]</scope>
    <source>
        <strain evidence="1 2">CCMR0081</strain>
    </source>
</reference>
<protein>
    <submittedName>
        <fullName evidence="1">Uncharacterized protein</fullName>
    </submittedName>
</protein>
<dbReference type="Proteomes" id="UP000481033">
    <property type="component" value="Unassembled WGS sequence"/>
</dbReference>
<organism evidence="1 2">
    <name type="scientific">Adonisia turfae CCMR0081</name>
    <dbReference type="NCBI Taxonomy" id="2292702"/>
    <lineage>
        <taxon>Bacteria</taxon>
        <taxon>Bacillati</taxon>
        <taxon>Cyanobacteriota</taxon>
        <taxon>Adonisia</taxon>
        <taxon>Adonisia turfae</taxon>
    </lineage>
</organism>
<accession>A0A6M0RT93</accession>
<comment type="caution">
    <text evidence="1">The sequence shown here is derived from an EMBL/GenBank/DDBJ whole genome shotgun (WGS) entry which is preliminary data.</text>
</comment>
<name>A0A6M0RT93_9CYAN</name>
<evidence type="ECO:0000313" key="2">
    <source>
        <dbReference type="Proteomes" id="UP000481033"/>
    </source>
</evidence>
<gene>
    <name evidence="1" type="ORF">DXZ20_28305</name>
</gene>
<dbReference type="EMBL" id="QXHD01000004">
    <property type="protein sequence ID" value="NEZ59478.1"/>
    <property type="molecule type" value="Genomic_DNA"/>
</dbReference>
<keyword evidence="2" id="KW-1185">Reference proteome</keyword>
<proteinExistence type="predicted"/>
<sequence length="88" mass="9821">MDRKQLECMAVSEVVVELLNGSRLVMPEGVAIIFIHWLKCLTANGFSDVTITSKKQKHEIVMQLGAGSVIQTKVPFHQAEDIRKRLAS</sequence>
<evidence type="ECO:0000313" key="1">
    <source>
        <dbReference type="EMBL" id="NEZ59478.1"/>
    </source>
</evidence>